<comment type="similarity">
    <text evidence="2 9">Belongs to the zinc-containing alcohol dehydrogenase family.</text>
</comment>
<dbReference type="CDD" id="cd08297">
    <property type="entry name" value="CAD3"/>
    <property type="match status" value="1"/>
</dbReference>
<dbReference type="OrthoDB" id="1879366at2759"/>
<keyword evidence="7" id="KW-0520">NAD</keyword>
<gene>
    <name evidence="11" type="primary">KAFR0A00790</name>
    <name evidence="11" type="ORF">KAFR_0A00790</name>
</gene>
<evidence type="ECO:0000256" key="8">
    <source>
        <dbReference type="ARBA" id="ARBA00049243"/>
    </source>
</evidence>
<dbReference type="FunFam" id="3.40.50.720:FF:000039">
    <property type="entry name" value="Alcohol dehydrogenase AdhP"/>
    <property type="match status" value="1"/>
</dbReference>
<evidence type="ECO:0000256" key="1">
    <source>
        <dbReference type="ARBA" id="ARBA00001947"/>
    </source>
</evidence>
<dbReference type="PROSITE" id="PS00059">
    <property type="entry name" value="ADH_ZINC"/>
    <property type="match status" value="1"/>
</dbReference>
<keyword evidence="6" id="KW-0560">Oxidoreductase</keyword>
<dbReference type="InterPro" id="IPR013149">
    <property type="entry name" value="ADH-like_C"/>
</dbReference>
<dbReference type="KEGG" id="kaf:KAFR_0A00790"/>
<dbReference type="SMART" id="SM00829">
    <property type="entry name" value="PKS_ER"/>
    <property type="match status" value="1"/>
</dbReference>
<proteinExistence type="inferred from homology"/>
<dbReference type="Proteomes" id="UP000005220">
    <property type="component" value="Chromosome 1"/>
</dbReference>
<dbReference type="SUPFAM" id="SSF50129">
    <property type="entry name" value="GroES-like"/>
    <property type="match status" value="1"/>
</dbReference>
<dbReference type="EMBL" id="HE650821">
    <property type="protein sequence ID" value="CCF55516.1"/>
    <property type="molecule type" value="Genomic_DNA"/>
</dbReference>
<dbReference type="GO" id="GO:0000947">
    <property type="term" value="P:amino acid catabolic process to alcohol via Ehrlich pathway"/>
    <property type="evidence" value="ECO:0007669"/>
    <property type="project" value="EnsemblFungi"/>
</dbReference>
<dbReference type="GO" id="GO:0004022">
    <property type="term" value="F:alcohol dehydrogenase (NAD+) activity"/>
    <property type="evidence" value="ECO:0007669"/>
    <property type="project" value="UniProtKB-EC"/>
</dbReference>
<evidence type="ECO:0000256" key="9">
    <source>
        <dbReference type="RuleBase" id="RU361277"/>
    </source>
</evidence>
<dbReference type="InterPro" id="IPR002328">
    <property type="entry name" value="ADH_Zn_CS"/>
</dbReference>
<dbReference type="InterPro" id="IPR013154">
    <property type="entry name" value="ADH-like_N"/>
</dbReference>
<comment type="catalytic activity">
    <reaction evidence="8">
        <text>a primary alcohol + NAD(+) = an aldehyde + NADH + H(+)</text>
        <dbReference type="Rhea" id="RHEA:10736"/>
        <dbReference type="ChEBI" id="CHEBI:15378"/>
        <dbReference type="ChEBI" id="CHEBI:15734"/>
        <dbReference type="ChEBI" id="CHEBI:17478"/>
        <dbReference type="ChEBI" id="CHEBI:57540"/>
        <dbReference type="ChEBI" id="CHEBI:57945"/>
        <dbReference type="EC" id="1.1.1.1"/>
    </reaction>
</comment>
<dbReference type="EC" id="1.1.1.1" evidence="3"/>
<keyword evidence="4 9" id="KW-0479">Metal-binding</keyword>
<dbReference type="STRING" id="1071382.H2AMB6"/>
<dbReference type="AlphaFoldDB" id="H2AMB6"/>
<sequence>MLRPTLGARSHGLLSYNRLFLRLQSTIAIPKMQKGVIFYENGGPLTYKDMPVPVPKPNEILINVKYSGVCHTDLHAWKGDWPLPVKLPLVGGHEGAGIVVAKGSNVKNFEIGDLAGIKWLNGSCMACELCEKGYESNCEHADLSGYTHDGSFQQYATADATQAAQIPRGTDLAEVAPILCAGVTVYKALKTAALQPGEWVAISGACGGLGSLAIQYAKAMGLRVLGIDGGEAKAKMFKELGGETFIDFTKYKNNEAMIKDIQEATKGGPQGVINVSVSEAAISASTQYVRPTGTVVIVGMPAGAYVKSDVFSHVVKSISIKGSYVGNRADTREAIDFFSRGLVKSPITVVGLSELPKIYELMEKNKILGRYVVDTSK</sequence>
<comment type="cofactor">
    <cofactor evidence="1 9">
        <name>Zn(2+)</name>
        <dbReference type="ChEBI" id="CHEBI:29105"/>
    </cofactor>
</comment>
<evidence type="ECO:0000256" key="4">
    <source>
        <dbReference type="ARBA" id="ARBA00022723"/>
    </source>
</evidence>
<keyword evidence="12" id="KW-1185">Reference proteome</keyword>
<dbReference type="PANTHER" id="PTHR42940">
    <property type="entry name" value="ALCOHOL DEHYDROGENASE 1-RELATED"/>
    <property type="match status" value="1"/>
</dbReference>
<dbReference type="RefSeq" id="XP_003954651.1">
    <property type="nucleotide sequence ID" value="XM_003954602.1"/>
</dbReference>
<feature type="domain" description="Enoyl reductase (ER)" evidence="10">
    <location>
        <begin position="42"/>
        <end position="373"/>
    </location>
</feature>
<organism evidence="11 12">
    <name type="scientific">Kazachstania africana (strain ATCC 22294 / BCRC 22015 / CBS 2517 / CECT 1963 / NBRC 1671 / NRRL Y-8276)</name>
    <name type="common">Yeast</name>
    <name type="synonym">Kluyveromyces africanus</name>
    <dbReference type="NCBI Taxonomy" id="1071382"/>
    <lineage>
        <taxon>Eukaryota</taxon>
        <taxon>Fungi</taxon>
        <taxon>Dikarya</taxon>
        <taxon>Ascomycota</taxon>
        <taxon>Saccharomycotina</taxon>
        <taxon>Saccharomycetes</taxon>
        <taxon>Saccharomycetales</taxon>
        <taxon>Saccharomycetaceae</taxon>
        <taxon>Kazachstania</taxon>
    </lineage>
</organism>
<reference evidence="11 12" key="1">
    <citation type="journal article" date="2011" name="Proc. Natl. Acad. Sci. U.S.A.">
        <title>Evolutionary erosion of yeast sex chromosomes by mating-type switching accidents.</title>
        <authorList>
            <person name="Gordon J.L."/>
            <person name="Armisen D."/>
            <person name="Proux-Wera E."/>
            <person name="Oheigeartaigh S.S."/>
            <person name="Byrne K.P."/>
            <person name="Wolfe K.H."/>
        </authorList>
    </citation>
    <scope>NUCLEOTIDE SEQUENCE [LARGE SCALE GENOMIC DNA]</scope>
    <source>
        <strain evidence="12">ATCC 22294 / BCRC 22015 / CBS 2517 / CECT 1963 / NBRC 1671 / NRRL Y-8276</strain>
    </source>
</reference>
<evidence type="ECO:0000256" key="6">
    <source>
        <dbReference type="ARBA" id="ARBA00023002"/>
    </source>
</evidence>
<accession>H2AMB6</accession>
<dbReference type="Pfam" id="PF00107">
    <property type="entry name" value="ADH_zinc_N"/>
    <property type="match status" value="1"/>
</dbReference>
<evidence type="ECO:0000256" key="7">
    <source>
        <dbReference type="ARBA" id="ARBA00023027"/>
    </source>
</evidence>
<dbReference type="Gene3D" id="3.40.50.720">
    <property type="entry name" value="NAD(P)-binding Rossmann-like Domain"/>
    <property type="match status" value="1"/>
</dbReference>
<evidence type="ECO:0000256" key="5">
    <source>
        <dbReference type="ARBA" id="ARBA00022833"/>
    </source>
</evidence>
<dbReference type="GeneID" id="13882331"/>
<evidence type="ECO:0000256" key="2">
    <source>
        <dbReference type="ARBA" id="ARBA00008072"/>
    </source>
</evidence>
<dbReference type="HOGENOM" id="CLU_026673_20_1_1"/>
<evidence type="ECO:0000313" key="11">
    <source>
        <dbReference type="EMBL" id="CCF55516.1"/>
    </source>
</evidence>
<dbReference type="PANTHER" id="PTHR42940:SF3">
    <property type="entry name" value="ALCOHOL DEHYDROGENASE 1-RELATED"/>
    <property type="match status" value="1"/>
</dbReference>
<dbReference type="GO" id="GO:0005759">
    <property type="term" value="C:mitochondrial matrix"/>
    <property type="evidence" value="ECO:0007669"/>
    <property type="project" value="EnsemblFungi"/>
</dbReference>
<dbReference type="SUPFAM" id="SSF51735">
    <property type="entry name" value="NAD(P)-binding Rossmann-fold domains"/>
    <property type="match status" value="1"/>
</dbReference>
<name>H2AMB6_KAZAF</name>
<evidence type="ECO:0000259" key="10">
    <source>
        <dbReference type="SMART" id="SM00829"/>
    </source>
</evidence>
<dbReference type="FunFam" id="3.90.180.10:FF:000002">
    <property type="entry name" value="Alcohol dehydrogenase AdhP"/>
    <property type="match status" value="1"/>
</dbReference>
<dbReference type="FunCoup" id="H2AMB6">
    <property type="interactions" value="226"/>
</dbReference>
<dbReference type="InterPro" id="IPR036291">
    <property type="entry name" value="NAD(P)-bd_dom_sf"/>
</dbReference>
<keyword evidence="5 9" id="KW-0862">Zinc</keyword>
<dbReference type="Gene3D" id="3.90.180.10">
    <property type="entry name" value="Medium-chain alcohol dehydrogenases, catalytic domain"/>
    <property type="match status" value="1"/>
</dbReference>
<protein>
    <recommendedName>
        <fullName evidence="3">alcohol dehydrogenase</fullName>
        <ecNumber evidence="3">1.1.1.1</ecNumber>
    </recommendedName>
</protein>
<evidence type="ECO:0000256" key="3">
    <source>
        <dbReference type="ARBA" id="ARBA00013190"/>
    </source>
</evidence>
<dbReference type="InterPro" id="IPR020843">
    <property type="entry name" value="ER"/>
</dbReference>
<dbReference type="InParanoid" id="H2AMB6"/>
<dbReference type="InterPro" id="IPR011032">
    <property type="entry name" value="GroES-like_sf"/>
</dbReference>
<dbReference type="Pfam" id="PF08240">
    <property type="entry name" value="ADH_N"/>
    <property type="match status" value="1"/>
</dbReference>
<evidence type="ECO:0000313" key="12">
    <source>
        <dbReference type="Proteomes" id="UP000005220"/>
    </source>
</evidence>
<dbReference type="GO" id="GO:0008270">
    <property type="term" value="F:zinc ion binding"/>
    <property type="evidence" value="ECO:0007669"/>
    <property type="project" value="InterPro"/>
</dbReference>
<dbReference type="eggNOG" id="KOG0023">
    <property type="taxonomic scope" value="Eukaryota"/>
</dbReference>